<dbReference type="Proteomes" id="UP001199044">
    <property type="component" value="Unassembled WGS sequence"/>
</dbReference>
<comment type="caution">
    <text evidence="1">The sequence shown here is derived from an EMBL/GenBank/DDBJ whole genome shotgun (WGS) entry which is preliminary data.</text>
</comment>
<evidence type="ECO:0000313" key="2">
    <source>
        <dbReference type="Proteomes" id="UP001199044"/>
    </source>
</evidence>
<name>A0ABS7YI59_9VIBR</name>
<keyword evidence="2" id="KW-1185">Reference proteome</keyword>
<dbReference type="EMBL" id="JAIWIU010000025">
    <property type="protein sequence ID" value="MCA2015346.1"/>
    <property type="molecule type" value="Genomic_DNA"/>
</dbReference>
<reference evidence="2" key="1">
    <citation type="submission" date="2023-07" db="EMBL/GenBank/DDBJ databases">
        <title>Molecular identification of indigenous halophilic bacteria isolated from red sea cost, biodegradation of synthetic dyes and assessment of degraded metabolite toxicity.</title>
        <authorList>
            <person name="Chaieb K."/>
            <person name="Altayb H.N."/>
        </authorList>
    </citation>
    <scope>NUCLEOTIDE SEQUENCE [LARGE SCALE GENOMIC DNA]</scope>
    <source>
        <strain evidence="2">K20</strain>
    </source>
</reference>
<protein>
    <recommendedName>
        <fullName evidence="3">Transcription regulator AsnC/Lrp ligand binding domain-containing protein</fullName>
    </recommendedName>
</protein>
<evidence type="ECO:0008006" key="3">
    <source>
        <dbReference type="Google" id="ProtNLM"/>
    </source>
</evidence>
<gene>
    <name evidence="1" type="ORF">LDJ79_04430</name>
</gene>
<accession>A0ABS7YI59</accession>
<organism evidence="1 2">
    <name type="scientific">Vibrio tritonius</name>
    <dbReference type="NCBI Taxonomy" id="1435069"/>
    <lineage>
        <taxon>Bacteria</taxon>
        <taxon>Pseudomonadati</taxon>
        <taxon>Pseudomonadota</taxon>
        <taxon>Gammaproteobacteria</taxon>
        <taxon>Vibrionales</taxon>
        <taxon>Vibrionaceae</taxon>
        <taxon>Vibrio</taxon>
    </lineage>
</organism>
<evidence type="ECO:0000313" key="1">
    <source>
        <dbReference type="EMBL" id="MCA2015346.1"/>
    </source>
</evidence>
<sequence>MNVPNEVIGIIVISETFEGDAYNNKIREILYSNPILSDIRLNIMSAEEFCWMVICSEGQAGLFISTLIERFDGFIKNGRYGVVPCSLSISCRITNRIKK</sequence>
<dbReference type="RefSeq" id="WP_225249731.1">
    <property type="nucleotide sequence ID" value="NZ_JAIWIU010000025.1"/>
</dbReference>
<proteinExistence type="predicted"/>